<sequence length="287" mass="33551">MKNYIIICFLLYGFFSHAQTDIEKQVVGVYQIRQGPDDFRMFIIFPDHRYVLGYFGGMQKGTWNIEGEALILTQSPEPAFALYGRKRASFKDKTSIRYNVEASNRVLVNWKSSNAHNYYAVFNENANCFSFPYIQKLDRNIENIYVTSLGNLYNDEISQKVKIFHFKNPKKYNELLLVNLSSQYITSNQLRALFKNDKLYFGPNDEGIPKKPIEDLSQDDEAFINQYSKTSLFKDELNRGEELFPYTENPTLEELEVFHRIYVHEKLIMEAPKATEAPLFIAKCENN</sequence>
<protein>
    <submittedName>
        <fullName evidence="1">Uncharacterized protein</fullName>
    </submittedName>
</protein>
<comment type="caution">
    <text evidence="1">The sequence shown here is derived from an EMBL/GenBank/DDBJ whole genome shotgun (WGS) entry which is preliminary data.</text>
</comment>
<dbReference type="RefSeq" id="WP_111540226.1">
    <property type="nucleotide sequence ID" value="NZ_QKYV01000002.1"/>
</dbReference>
<keyword evidence="2" id="KW-1185">Reference proteome</keyword>
<reference evidence="1 2" key="1">
    <citation type="submission" date="2018-06" db="EMBL/GenBank/DDBJ databases">
        <title>Genomic Encyclopedia of Archaeal and Bacterial Type Strains, Phase II (KMG-II): from individual species to whole genera.</title>
        <authorList>
            <person name="Goeker M."/>
        </authorList>
    </citation>
    <scope>NUCLEOTIDE SEQUENCE [LARGE SCALE GENOMIC DNA]</scope>
    <source>
        <strain evidence="1 2">DSM 15361</strain>
    </source>
</reference>
<organism evidence="1 2">
    <name type="scientific">Mesonia algae</name>
    <dbReference type="NCBI Taxonomy" id="213248"/>
    <lineage>
        <taxon>Bacteria</taxon>
        <taxon>Pseudomonadati</taxon>
        <taxon>Bacteroidota</taxon>
        <taxon>Flavobacteriia</taxon>
        <taxon>Flavobacteriales</taxon>
        <taxon>Flavobacteriaceae</taxon>
        <taxon>Mesonia</taxon>
    </lineage>
</organism>
<evidence type="ECO:0000313" key="1">
    <source>
        <dbReference type="EMBL" id="PZW42574.1"/>
    </source>
</evidence>
<dbReference type="Proteomes" id="UP000249542">
    <property type="component" value="Unassembled WGS sequence"/>
</dbReference>
<name>A0A2W7I7E1_9FLAO</name>
<dbReference type="EMBL" id="QKYV01000002">
    <property type="protein sequence ID" value="PZW42574.1"/>
    <property type="molecule type" value="Genomic_DNA"/>
</dbReference>
<proteinExistence type="predicted"/>
<dbReference type="AlphaFoldDB" id="A0A2W7I7E1"/>
<accession>A0A2W7I7E1</accession>
<gene>
    <name evidence="1" type="ORF">LX95_00888</name>
</gene>
<evidence type="ECO:0000313" key="2">
    <source>
        <dbReference type="Proteomes" id="UP000249542"/>
    </source>
</evidence>